<keyword evidence="2" id="KW-0812">Transmembrane</keyword>
<keyword evidence="2" id="KW-1133">Transmembrane helix</keyword>
<evidence type="ECO:0000313" key="4">
    <source>
        <dbReference type="Proteomes" id="UP000569329"/>
    </source>
</evidence>
<comment type="caution">
    <text evidence="3">The sequence shown here is derived from an EMBL/GenBank/DDBJ whole genome shotgun (WGS) entry which is preliminary data.</text>
</comment>
<evidence type="ECO:0000256" key="2">
    <source>
        <dbReference type="SAM" id="Phobius"/>
    </source>
</evidence>
<evidence type="ECO:0000313" key="3">
    <source>
        <dbReference type="EMBL" id="MBA8823823.1"/>
    </source>
</evidence>
<proteinExistence type="predicted"/>
<accession>A0A839DRX1</accession>
<name>A0A839DRX1_9PSEU</name>
<dbReference type="AlphaFoldDB" id="A0A839DRX1"/>
<organism evidence="3 4">
    <name type="scientific">Halosaccharopolyspora lacisalsi</name>
    <dbReference type="NCBI Taxonomy" id="1000566"/>
    <lineage>
        <taxon>Bacteria</taxon>
        <taxon>Bacillati</taxon>
        <taxon>Actinomycetota</taxon>
        <taxon>Actinomycetes</taxon>
        <taxon>Pseudonocardiales</taxon>
        <taxon>Pseudonocardiaceae</taxon>
        <taxon>Halosaccharopolyspora</taxon>
    </lineage>
</organism>
<gene>
    <name evidence="3" type="ORF">FHX42_001152</name>
</gene>
<keyword evidence="2" id="KW-0472">Membrane</keyword>
<sequence>MFWQAFYPAIIAAVLALAGNAVLLQLQTKVKIAEERRNFVREKHDETVDVVADMTLFLRELRRYVIVPPTAEDLQKTESIITERWEGDLLRRLGRLRFGHPDPDVRQAAEQVDTDSWPYITAAAYREDAGADAGFPSPMFSPEKRKEISRAMDSTMKEFRRAVYAAPVRKLPKNPGYDGEDSPAKFRNKLTSEQNDDESK</sequence>
<dbReference type="Proteomes" id="UP000569329">
    <property type="component" value="Unassembled WGS sequence"/>
</dbReference>
<keyword evidence="4" id="KW-1185">Reference proteome</keyword>
<dbReference type="EMBL" id="JACGWZ010000001">
    <property type="protein sequence ID" value="MBA8823823.1"/>
    <property type="molecule type" value="Genomic_DNA"/>
</dbReference>
<feature type="transmembrane region" description="Helical" evidence="2">
    <location>
        <begin position="6"/>
        <end position="26"/>
    </location>
</feature>
<evidence type="ECO:0000256" key="1">
    <source>
        <dbReference type="SAM" id="MobiDB-lite"/>
    </source>
</evidence>
<reference evidence="3 4" key="1">
    <citation type="submission" date="2020-07" db="EMBL/GenBank/DDBJ databases">
        <title>Sequencing the genomes of 1000 actinobacteria strains.</title>
        <authorList>
            <person name="Klenk H.-P."/>
        </authorList>
    </citation>
    <scope>NUCLEOTIDE SEQUENCE [LARGE SCALE GENOMIC DNA]</scope>
    <source>
        <strain evidence="3 4">DSM 45975</strain>
    </source>
</reference>
<protein>
    <submittedName>
        <fullName evidence="3">Uncharacterized protein</fullName>
    </submittedName>
</protein>
<dbReference type="RefSeq" id="WP_182543065.1">
    <property type="nucleotide sequence ID" value="NZ_JACGWZ010000001.1"/>
</dbReference>
<feature type="region of interest" description="Disordered" evidence="1">
    <location>
        <begin position="170"/>
        <end position="200"/>
    </location>
</feature>